<organism evidence="2 3">
    <name type="scientific">Ficus carica</name>
    <name type="common">Common fig</name>
    <dbReference type="NCBI Taxonomy" id="3494"/>
    <lineage>
        <taxon>Eukaryota</taxon>
        <taxon>Viridiplantae</taxon>
        <taxon>Streptophyta</taxon>
        <taxon>Embryophyta</taxon>
        <taxon>Tracheophyta</taxon>
        <taxon>Spermatophyta</taxon>
        <taxon>Magnoliopsida</taxon>
        <taxon>eudicotyledons</taxon>
        <taxon>Gunneridae</taxon>
        <taxon>Pentapetalae</taxon>
        <taxon>rosids</taxon>
        <taxon>fabids</taxon>
        <taxon>Rosales</taxon>
        <taxon>Moraceae</taxon>
        <taxon>Ficeae</taxon>
        <taxon>Ficus</taxon>
    </lineage>
</organism>
<reference evidence="2" key="1">
    <citation type="submission" date="2023-07" db="EMBL/GenBank/DDBJ databases">
        <title>draft genome sequence of fig (Ficus carica).</title>
        <authorList>
            <person name="Takahashi T."/>
            <person name="Nishimura K."/>
        </authorList>
    </citation>
    <scope>NUCLEOTIDE SEQUENCE</scope>
</reference>
<feature type="compositionally biased region" description="Low complexity" evidence="1">
    <location>
        <begin position="87"/>
        <end position="101"/>
    </location>
</feature>
<comment type="caution">
    <text evidence="2">The sequence shown here is derived from an EMBL/GenBank/DDBJ whole genome shotgun (WGS) entry which is preliminary data.</text>
</comment>
<name>A0AA87Z5J2_FICCA</name>
<keyword evidence="3" id="KW-1185">Reference proteome</keyword>
<evidence type="ECO:0000313" key="3">
    <source>
        <dbReference type="Proteomes" id="UP001187192"/>
    </source>
</evidence>
<feature type="compositionally biased region" description="Polar residues" evidence="1">
    <location>
        <begin position="219"/>
        <end position="236"/>
    </location>
</feature>
<sequence>MASSTTHAASSILRRVHQGTHAAFPLSLATLRPYRRSTSRKVVMYIAWGSCPESSQCNTCGGALIKRLSDLSNFNNHSKAKYEDSKSSSSGSSTNSSSPSSGEDIQEAPGPITPGVRAGDGPPPTKKSPKPQPESERRVALNSSDNTEFDEESKEAQESPIYHFNPRLGKGVIGTGCEGEYHYIAYEFPSTIDARILEDIQAVYKIPPDMELHVPSPNDLPNNPLTGSSPTIQTPS</sequence>
<evidence type="ECO:0000313" key="2">
    <source>
        <dbReference type="EMBL" id="GMN25820.1"/>
    </source>
</evidence>
<dbReference type="EMBL" id="BTGU01004351">
    <property type="protein sequence ID" value="GMN25820.1"/>
    <property type="molecule type" value="Genomic_DNA"/>
</dbReference>
<protein>
    <submittedName>
        <fullName evidence="2">Uncharacterized protein</fullName>
    </submittedName>
</protein>
<proteinExistence type="predicted"/>
<accession>A0AA87Z5J2</accession>
<feature type="region of interest" description="Disordered" evidence="1">
    <location>
        <begin position="78"/>
        <end position="160"/>
    </location>
</feature>
<feature type="compositionally biased region" description="Pro residues" evidence="1">
    <location>
        <begin position="121"/>
        <end position="132"/>
    </location>
</feature>
<feature type="region of interest" description="Disordered" evidence="1">
    <location>
        <begin position="213"/>
        <end position="236"/>
    </location>
</feature>
<gene>
    <name evidence="2" type="ORF">TIFTF001_045991</name>
</gene>
<dbReference type="AlphaFoldDB" id="A0AA87Z5J2"/>
<dbReference type="Proteomes" id="UP001187192">
    <property type="component" value="Unassembled WGS sequence"/>
</dbReference>
<evidence type="ECO:0000256" key="1">
    <source>
        <dbReference type="SAM" id="MobiDB-lite"/>
    </source>
</evidence>